<reference evidence="1 2" key="1">
    <citation type="submission" date="2018-11" db="EMBL/GenBank/DDBJ databases">
        <authorList>
            <consortium name="Pathogen Informatics"/>
        </authorList>
    </citation>
    <scope>NUCLEOTIDE SEQUENCE [LARGE SCALE GENOMIC DNA]</scope>
    <source>
        <strain>Denwood</strain>
        <strain evidence="2">Zambia</strain>
    </source>
</reference>
<dbReference type="EMBL" id="UZAL01043217">
    <property type="protein sequence ID" value="VDP81025.1"/>
    <property type="molecule type" value="Genomic_DNA"/>
</dbReference>
<sequence length="100" mass="11703">MSVGRIPSATDYCGREQTNFQMKKKLRKDIGTGSSSNCITRHVLTGNPEWKKERRPRDILHRELEADIKRINSKWKQLGRIVHNRSGWRILVGKISQKYI</sequence>
<proteinExistence type="predicted"/>
<protein>
    <submittedName>
        <fullName evidence="1">Uncharacterized protein</fullName>
    </submittedName>
</protein>
<keyword evidence="2" id="KW-1185">Reference proteome</keyword>
<evidence type="ECO:0000313" key="2">
    <source>
        <dbReference type="Proteomes" id="UP000269396"/>
    </source>
</evidence>
<dbReference type="STRING" id="31246.A0A183PZV4"/>
<name>A0A183PZV4_9TREM</name>
<organism evidence="1 2">
    <name type="scientific">Schistosoma mattheei</name>
    <dbReference type="NCBI Taxonomy" id="31246"/>
    <lineage>
        <taxon>Eukaryota</taxon>
        <taxon>Metazoa</taxon>
        <taxon>Spiralia</taxon>
        <taxon>Lophotrochozoa</taxon>
        <taxon>Platyhelminthes</taxon>
        <taxon>Trematoda</taxon>
        <taxon>Digenea</taxon>
        <taxon>Strigeidida</taxon>
        <taxon>Schistosomatoidea</taxon>
        <taxon>Schistosomatidae</taxon>
        <taxon>Schistosoma</taxon>
    </lineage>
</organism>
<dbReference type="AlphaFoldDB" id="A0A183PZV4"/>
<gene>
    <name evidence="1" type="ORF">SMTD_LOCUS19890</name>
</gene>
<evidence type="ECO:0000313" key="1">
    <source>
        <dbReference type="EMBL" id="VDP81025.1"/>
    </source>
</evidence>
<accession>A0A183PZV4</accession>
<dbReference type="Proteomes" id="UP000269396">
    <property type="component" value="Unassembled WGS sequence"/>
</dbReference>